<dbReference type="AlphaFoldDB" id="A0A5B7FSU9"/>
<proteinExistence type="predicted"/>
<gene>
    <name evidence="2" type="ORF">E2C01_042353</name>
</gene>
<evidence type="ECO:0000256" key="1">
    <source>
        <dbReference type="SAM" id="MobiDB-lite"/>
    </source>
</evidence>
<dbReference type="EMBL" id="VSRR010008359">
    <property type="protein sequence ID" value="MPC48576.1"/>
    <property type="molecule type" value="Genomic_DNA"/>
</dbReference>
<organism evidence="2 3">
    <name type="scientific">Portunus trituberculatus</name>
    <name type="common">Swimming crab</name>
    <name type="synonym">Neptunus trituberculatus</name>
    <dbReference type="NCBI Taxonomy" id="210409"/>
    <lineage>
        <taxon>Eukaryota</taxon>
        <taxon>Metazoa</taxon>
        <taxon>Ecdysozoa</taxon>
        <taxon>Arthropoda</taxon>
        <taxon>Crustacea</taxon>
        <taxon>Multicrustacea</taxon>
        <taxon>Malacostraca</taxon>
        <taxon>Eumalacostraca</taxon>
        <taxon>Eucarida</taxon>
        <taxon>Decapoda</taxon>
        <taxon>Pleocyemata</taxon>
        <taxon>Brachyura</taxon>
        <taxon>Eubrachyura</taxon>
        <taxon>Portunoidea</taxon>
        <taxon>Portunidae</taxon>
        <taxon>Portuninae</taxon>
        <taxon>Portunus</taxon>
    </lineage>
</organism>
<feature type="region of interest" description="Disordered" evidence="1">
    <location>
        <begin position="129"/>
        <end position="159"/>
    </location>
</feature>
<accession>A0A5B7FSU9</accession>
<feature type="compositionally biased region" description="Basic and acidic residues" evidence="1">
    <location>
        <begin position="64"/>
        <end position="89"/>
    </location>
</feature>
<feature type="compositionally biased region" description="Polar residues" evidence="1">
    <location>
        <begin position="41"/>
        <end position="50"/>
    </location>
</feature>
<name>A0A5B7FSU9_PORTR</name>
<evidence type="ECO:0000313" key="3">
    <source>
        <dbReference type="Proteomes" id="UP000324222"/>
    </source>
</evidence>
<feature type="region of interest" description="Disordered" evidence="1">
    <location>
        <begin position="34"/>
        <end position="96"/>
    </location>
</feature>
<sequence>MINHHAILLGNPYFLCYLSSVSIPALHNSLGTHRELPSFTPPQGTSTASFPDTPRPSTKPPAHQRPDGDMTLHSDSEFRRLEEGREGKQESWSSRLKKWREKYGQKLEEAVCSERTLFEGNRKRFLQAEKNKTIGKERGSQTAKNHKRKGVGGKYLHKG</sequence>
<keyword evidence="3" id="KW-1185">Reference proteome</keyword>
<feature type="compositionally biased region" description="Basic and acidic residues" evidence="1">
    <location>
        <begin position="129"/>
        <end position="139"/>
    </location>
</feature>
<comment type="caution">
    <text evidence="2">The sequence shown here is derived from an EMBL/GenBank/DDBJ whole genome shotgun (WGS) entry which is preliminary data.</text>
</comment>
<dbReference type="Proteomes" id="UP000324222">
    <property type="component" value="Unassembled WGS sequence"/>
</dbReference>
<evidence type="ECO:0000313" key="2">
    <source>
        <dbReference type="EMBL" id="MPC48576.1"/>
    </source>
</evidence>
<reference evidence="2 3" key="1">
    <citation type="submission" date="2019-05" db="EMBL/GenBank/DDBJ databases">
        <title>Another draft genome of Portunus trituberculatus and its Hox gene families provides insights of decapod evolution.</title>
        <authorList>
            <person name="Jeong J.-H."/>
            <person name="Song I."/>
            <person name="Kim S."/>
            <person name="Choi T."/>
            <person name="Kim D."/>
            <person name="Ryu S."/>
            <person name="Kim W."/>
        </authorList>
    </citation>
    <scope>NUCLEOTIDE SEQUENCE [LARGE SCALE GENOMIC DNA]</scope>
    <source>
        <tissue evidence="2">Muscle</tissue>
    </source>
</reference>
<protein>
    <submittedName>
        <fullName evidence="2">Uncharacterized protein</fullName>
    </submittedName>
</protein>
<feature type="compositionally biased region" description="Basic residues" evidence="1">
    <location>
        <begin position="144"/>
        <end position="159"/>
    </location>
</feature>